<protein>
    <submittedName>
        <fullName evidence="2">Uncharacterized protein</fullName>
    </submittedName>
</protein>
<keyword evidence="3" id="KW-1185">Reference proteome</keyword>
<gene>
    <name evidence="2" type="ORF">CHILSU_LOCUS7513</name>
</gene>
<proteinExistence type="predicted"/>
<dbReference type="EMBL" id="OU963920">
    <property type="protein sequence ID" value="CAH0404196.1"/>
    <property type="molecule type" value="Genomic_DNA"/>
</dbReference>
<sequence length="452" mass="50126">MQTQDKKIYTPEEIKKIAPGYRGKPEKFDPAKVGKKREGQPAKKQGPATPKVPAPTATDKAANPTPPKNAPMWADSVFGIDVAVRELNVNQEITPSYGRLQEVVEEVYSAIGGDDQSLNKQMTKGMLMYYSTAMLWARLLDIKAKRGNTNLSYEEIEFCKAIMQHEFNIPQPIYLLLKGIGEVKDPTGKTVYLADHALPVTVVQGQGGYHAAAVNAENHNLFEEIPSLGISGDVLMAEASEAVQPVPNFRVIPQNTRATRAMCGNFGQIGARKEEVRILLNSVGISNNQFDEVVGRTRLNINLLQKVSDYFVGCPTFRNEKVKLDALTVEDDGVQLIKSLPTEENVDPNARWTSLVIRPNSANANAITVFGASYIMGYQLHKEQIDESHANWCCLESSNAQNPWAVPGPWIENRNARRVLPPGFGIERFVSISDSQRNRTNAIVRRMIISPR</sequence>
<reference evidence="2" key="1">
    <citation type="submission" date="2021-12" db="EMBL/GenBank/DDBJ databases">
        <authorList>
            <person name="King R."/>
        </authorList>
    </citation>
    <scope>NUCLEOTIDE SEQUENCE</scope>
</reference>
<organism evidence="2 3">
    <name type="scientific">Chilo suppressalis</name>
    <name type="common">Asiatic rice borer moth</name>
    <dbReference type="NCBI Taxonomy" id="168631"/>
    <lineage>
        <taxon>Eukaryota</taxon>
        <taxon>Metazoa</taxon>
        <taxon>Ecdysozoa</taxon>
        <taxon>Arthropoda</taxon>
        <taxon>Hexapoda</taxon>
        <taxon>Insecta</taxon>
        <taxon>Pterygota</taxon>
        <taxon>Neoptera</taxon>
        <taxon>Endopterygota</taxon>
        <taxon>Lepidoptera</taxon>
        <taxon>Glossata</taxon>
        <taxon>Ditrysia</taxon>
        <taxon>Pyraloidea</taxon>
        <taxon>Crambidae</taxon>
        <taxon>Crambinae</taxon>
        <taxon>Chilo</taxon>
    </lineage>
</organism>
<feature type="compositionally biased region" description="Low complexity" evidence="1">
    <location>
        <begin position="47"/>
        <end position="63"/>
    </location>
</feature>
<evidence type="ECO:0000256" key="1">
    <source>
        <dbReference type="SAM" id="MobiDB-lite"/>
    </source>
</evidence>
<feature type="compositionally biased region" description="Basic and acidic residues" evidence="1">
    <location>
        <begin position="1"/>
        <end position="16"/>
    </location>
</feature>
<feature type="region of interest" description="Disordered" evidence="1">
    <location>
        <begin position="1"/>
        <end position="70"/>
    </location>
</feature>
<evidence type="ECO:0000313" key="2">
    <source>
        <dbReference type="EMBL" id="CAH0404196.1"/>
    </source>
</evidence>
<evidence type="ECO:0000313" key="3">
    <source>
        <dbReference type="Proteomes" id="UP001153292"/>
    </source>
</evidence>
<accession>A0ABN8BBF4</accession>
<name>A0ABN8BBF4_CHISP</name>
<feature type="compositionally biased region" description="Basic and acidic residues" evidence="1">
    <location>
        <begin position="23"/>
        <end position="41"/>
    </location>
</feature>
<dbReference type="Proteomes" id="UP001153292">
    <property type="component" value="Chromosome 27"/>
</dbReference>